<organism evidence="2 3">
    <name type="scientific">Protaetiibacter mangrovi</name>
    <dbReference type="NCBI Taxonomy" id="2970926"/>
    <lineage>
        <taxon>Bacteria</taxon>
        <taxon>Bacillati</taxon>
        <taxon>Actinomycetota</taxon>
        <taxon>Actinomycetes</taxon>
        <taxon>Micrococcales</taxon>
        <taxon>Microbacteriaceae</taxon>
        <taxon>Protaetiibacter</taxon>
    </lineage>
</organism>
<dbReference type="PANTHER" id="PTHR35004:SF7">
    <property type="entry name" value="INTEGRASE PROTEIN"/>
    <property type="match status" value="1"/>
</dbReference>
<dbReference type="RefSeq" id="WP_258796914.1">
    <property type="nucleotide sequence ID" value="NZ_JANTHX010000002.1"/>
</dbReference>
<dbReference type="PANTHER" id="PTHR35004">
    <property type="entry name" value="TRANSPOSASE RV3428C-RELATED"/>
    <property type="match status" value="1"/>
</dbReference>
<dbReference type="SUPFAM" id="SSF46689">
    <property type="entry name" value="Homeodomain-like"/>
    <property type="match status" value="1"/>
</dbReference>
<feature type="domain" description="Integrase catalytic" evidence="1">
    <location>
        <begin position="136"/>
        <end position="318"/>
    </location>
</feature>
<dbReference type="PROSITE" id="PS50994">
    <property type="entry name" value="INTEGRASE"/>
    <property type="match status" value="1"/>
</dbReference>
<dbReference type="EMBL" id="JANTHX010000002">
    <property type="protein sequence ID" value="MCS0498040.1"/>
    <property type="molecule type" value="Genomic_DNA"/>
</dbReference>
<dbReference type="InterPro" id="IPR009057">
    <property type="entry name" value="Homeodomain-like_sf"/>
</dbReference>
<dbReference type="InterPro" id="IPR036397">
    <property type="entry name" value="RNaseH_sf"/>
</dbReference>
<sequence length="318" mass="35626">MPQVIPRLSPFGRALIVERVAQGRPVAHVAAELGVSRQTAYRWVRRYRLGGSDALFDRSSRPRRSPNRTTHHREAAVLAAREQLRQGPLRIAAVTGVPARTVSRILVRHGVPRLEWCDPVTGELIRASRATTNRYERERPGELVHIDVKKLGRIPDGGGWRAHGRSEEVRGRGIGFDYVHTAVDDHTRLAYAEIHPDERGVTAAGFLIRAVNYFASHGITRVEGIISDNAFAYRKSHDFGSAVAALGLKQLFIKPHCPWQNGKVERFNRTLAQEWAYRQPFTSNSERAAALAPFLEHYNTDRIHTAHGQTPASRVSPT</sequence>
<dbReference type="InterPro" id="IPR001584">
    <property type="entry name" value="Integrase_cat-core"/>
</dbReference>
<keyword evidence="3" id="KW-1185">Reference proteome</keyword>
<dbReference type="Pfam" id="PF13518">
    <property type="entry name" value="HTH_28"/>
    <property type="match status" value="1"/>
</dbReference>
<dbReference type="Proteomes" id="UP001205337">
    <property type="component" value="Unassembled WGS sequence"/>
</dbReference>
<dbReference type="Gene3D" id="1.10.10.60">
    <property type="entry name" value="Homeodomain-like"/>
    <property type="match status" value="1"/>
</dbReference>
<gene>
    <name evidence="2" type="ORF">NUH29_00550</name>
</gene>
<dbReference type="InterPro" id="IPR047656">
    <property type="entry name" value="IS481-like_transpos"/>
</dbReference>
<dbReference type="InterPro" id="IPR012337">
    <property type="entry name" value="RNaseH-like_sf"/>
</dbReference>
<evidence type="ECO:0000259" key="1">
    <source>
        <dbReference type="PROSITE" id="PS50994"/>
    </source>
</evidence>
<dbReference type="Gene3D" id="3.30.420.10">
    <property type="entry name" value="Ribonuclease H-like superfamily/Ribonuclease H"/>
    <property type="match status" value="1"/>
</dbReference>
<evidence type="ECO:0000313" key="2">
    <source>
        <dbReference type="EMBL" id="MCS0498040.1"/>
    </source>
</evidence>
<dbReference type="Pfam" id="PF13683">
    <property type="entry name" value="rve_3"/>
    <property type="match status" value="1"/>
</dbReference>
<name>A0ABT1ZBH1_9MICO</name>
<accession>A0ABT1ZBH1</accession>
<protein>
    <submittedName>
        <fullName evidence="2">IS481 family transposase</fullName>
    </submittedName>
</protein>
<dbReference type="InterPro" id="IPR055247">
    <property type="entry name" value="InsJ-like_HTH"/>
</dbReference>
<evidence type="ECO:0000313" key="3">
    <source>
        <dbReference type="Proteomes" id="UP001205337"/>
    </source>
</evidence>
<proteinExistence type="predicted"/>
<dbReference type="NCBIfam" id="NF033577">
    <property type="entry name" value="transpos_IS481"/>
    <property type="match status" value="1"/>
</dbReference>
<reference evidence="2 3" key="1">
    <citation type="submission" date="2022-08" db="EMBL/GenBank/DDBJ databases">
        <authorList>
            <person name="Li F."/>
        </authorList>
    </citation>
    <scope>NUCLEOTIDE SEQUENCE [LARGE SCALE GENOMIC DNA]</scope>
    <source>
        <strain evidence="2 3">10F1B-8-1</strain>
    </source>
</reference>
<comment type="caution">
    <text evidence="2">The sequence shown here is derived from an EMBL/GenBank/DDBJ whole genome shotgun (WGS) entry which is preliminary data.</text>
</comment>
<dbReference type="SUPFAM" id="SSF53098">
    <property type="entry name" value="Ribonuclease H-like"/>
    <property type="match status" value="1"/>
</dbReference>